<sequence>MSILSKNMNTSMGSSSFHEFKKQASFFFKEKIKTARLALTDVTPAELLTEEATNGNPWTPDTRTMGSISRAAFEVDDYWRIVGILHKRFSKFERKNWRVSYNSLVVLEHLLTHGPESVSEEFQSDKDVIGEMESFQYIDEKGFNWGLAVRKKSLRIIKLLGKGPLLKEERDRARKLTRGIQGFGSFCQRSSAKGILQESSQGTIERCNSQFNNYENDENQLPTANEEGLIQKDEKIQQRREETTVESNKKIGISSSWSGIVAEEFLQNPETKIGFKENMAPNKEGLHNWNFTGESNPLLESRNHEPGVRSFIEDDHPFTESENQTTASLLSTRDGILQGC</sequence>
<evidence type="ECO:0000313" key="1">
    <source>
        <dbReference type="EMBL" id="KAJ4725821.1"/>
    </source>
</evidence>
<accession>A0ACC1YQV4</accession>
<dbReference type="EMBL" id="CM051395">
    <property type="protein sequence ID" value="KAJ4725821.1"/>
    <property type="molecule type" value="Genomic_DNA"/>
</dbReference>
<proteinExistence type="predicted"/>
<evidence type="ECO:0000313" key="2">
    <source>
        <dbReference type="Proteomes" id="UP001164539"/>
    </source>
</evidence>
<gene>
    <name evidence="1" type="ORF">OWV82_004636</name>
</gene>
<keyword evidence="2" id="KW-1185">Reference proteome</keyword>
<reference evidence="1 2" key="1">
    <citation type="journal article" date="2023" name="Science">
        <title>Complex scaffold remodeling in plant triterpene biosynthesis.</title>
        <authorList>
            <person name="De La Pena R."/>
            <person name="Hodgson H."/>
            <person name="Liu J.C."/>
            <person name="Stephenson M.J."/>
            <person name="Martin A.C."/>
            <person name="Owen C."/>
            <person name="Harkess A."/>
            <person name="Leebens-Mack J."/>
            <person name="Jimenez L.E."/>
            <person name="Osbourn A."/>
            <person name="Sattely E.S."/>
        </authorList>
    </citation>
    <scope>NUCLEOTIDE SEQUENCE [LARGE SCALE GENOMIC DNA]</scope>
    <source>
        <strain evidence="2">cv. JPN11</strain>
        <tissue evidence="1">Leaf</tissue>
    </source>
</reference>
<name>A0ACC1YQV4_MELAZ</name>
<organism evidence="1 2">
    <name type="scientific">Melia azedarach</name>
    <name type="common">Chinaberry tree</name>
    <dbReference type="NCBI Taxonomy" id="155640"/>
    <lineage>
        <taxon>Eukaryota</taxon>
        <taxon>Viridiplantae</taxon>
        <taxon>Streptophyta</taxon>
        <taxon>Embryophyta</taxon>
        <taxon>Tracheophyta</taxon>
        <taxon>Spermatophyta</taxon>
        <taxon>Magnoliopsida</taxon>
        <taxon>eudicotyledons</taxon>
        <taxon>Gunneridae</taxon>
        <taxon>Pentapetalae</taxon>
        <taxon>rosids</taxon>
        <taxon>malvids</taxon>
        <taxon>Sapindales</taxon>
        <taxon>Meliaceae</taxon>
        <taxon>Melia</taxon>
    </lineage>
</organism>
<protein>
    <submittedName>
        <fullName evidence="1">ENTH/VHS family protein</fullName>
    </submittedName>
</protein>
<dbReference type="Proteomes" id="UP001164539">
    <property type="component" value="Chromosome 2"/>
</dbReference>
<comment type="caution">
    <text evidence="1">The sequence shown here is derived from an EMBL/GenBank/DDBJ whole genome shotgun (WGS) entry which is preliminary data.</text>
</comment>